<feature type="transmembrane region" description="Helical" evidence="5">
    <location>
        <begin position="158"/>
        <end position="176"/>
    </location>
</feature>
<dbReference type="PANTHER" id="PTHR11863">
    <property type="entry name" value="STEROL DESATURASE"/>
    <property type="match status" value="1"/>
</dbReference>
<evidence type="ECO:0000259" key="6">
    <source>
        <dbReference type="Pfam" id="PF04116"/>
    </source>
</evidence>
<dbReference type="InterPro" id="IPR006694">
    <property type="entry name" value="Fatty_acid_hydroxylase"/>
</dbReference>
<evidence type="ECO:0000256" key="5">
    <source>
        <dbReference type="SAM" id="Phobius"/>
    </source>
</evidence>
<evidence type="ECO:0000256" key="4">
    <source>
        <dbReference type="ARBA" id="ARBA00023136"/>
    </source>
</evidence>
<dbReference type="EMBL" id="GIBP01005987">
    <property type="protein sequence ID" value="NDV34956.1"/>
    <property type="molecule type" value="Transcribed_RNA"/>
</dbReference>
<comment type="subcellular location">
    <subcellularLocation>
        <location evidence="1">Membrane</location>
    </subcellularLocation>
</comment>
<accession>A0A6B2LD44</accession>
<evidence type="ECO:0000313" key="7">
    <source>
        <dbReference type="EMBL" id="NDV34956.1"/>
    </source>
</evidence>
<keyword evidence="3 5" id="KW-1133">Transmembrane helix</keyword>
<dbReference type="GO" id="GO:0008610">
    <property type="term" value="P:lipid biosynthetic process"/>
    <property type="evidence" value="ECO:0007669"/>
    <property type="project" value="InterPro"/>
</dbReference>
<sequence>MLMGMSGALFYYYYVCPTYEKWVNKSNPNFPPPEKVRSEIITMCKGLLSATFCPSVALYLSQHGLSQAYCGSSDGKNTYTTGYHIFSFLLIWIGVDLWEFWYHRLGHTTAYFWKLHKPHHTFFNPSPFAVIADEWVDQFARALPLLVFPIVMPMNMDLIFFEFAAFFYLYGVYLHWGYEFTWLDAHNPYINTAFQHYCHHAVSIAFKPYHTGFFFKIWDKLAGSLYDKDCFCAKCEREAGKRSFEDWKKLEKPDYSVLLQPKFWLNPPPSQKMD</sequence>
<evidence type="ECO:0000256" key="3">
    <source>
        <dbReference type="ARBA" id="ARBA00022989"/>
    </source>
</evidence>
<organism evidence="7">
    <name type="scientific">Arcella intermedia</name>
    <dbReference type="NCBI Taxonomy" id="1963864"/>
    <lineage>
        <taxon>Eukaryota</taxon>
        <taxon>Amoebozoa</taxon>
        <taxon>Tubulinea</taxon>
        <taxon>Elardia</taxon>
        <taxon>Arcellinida</taxon>
        <taxon>Sphaerothecina</taxon>
        <taxon>Arcellidae</taxon>
        <taxon>Arcella</taxon>
    </lineage>
</organism>
<protein>
    <recommendedName>
        <fullName evidence="6">Fatty acid hydroxylase domain-containing protein</fullName>
    </recommendedName>
</protein>
<name>A0A6B2LD44_9EUKA</name>
<proteinExistence type="predicted"/>
<dbReference type="GO" id="GO:0016020">
    <property type="term" value="C:membrane"/>
    <property type="evidence" value="ECO:0007669"/>
    <property type="project" value="UniProtKB-SubCell"/>
</dbReference>
<dbReference type="Pfam" id="PF04116">
    <property type="entry name" value="FA_hydroxylase"/>
    <property type="match status" value="1"/>
</dbReference>
<evidence type="ECO:0000256" key="1">
    <source>
        <dbReference type="ARBA" id="ARBA00004370"/>
    </source>
</evidence>
<dbReference type="GO" id="GO:0016491">
    <property type="term" value="F:oxidoreductase activity"/>
    <property type="evidence" value="ECO:0007669"/>
    <property type="project" value="InterPro"/>
</dbReference>
<dbReference type="InterPro" id="IPR050307">
    <property type="entry name" value="Sterol_Desaturase_Related"/>
</dbReference>
<dbReference type="AlphaFoldDB" id="A0A6B2LD44"/>
<reference evidence="7" key="1">
    <citation type="journal article" date="2020" name="J. Eukaryot. Microbiol.">
        <title>De novo Sequencing, Assembly and Annotation of the Transcriptome for the Free-Living Testate Amoeba Arcella intermedia.</title>
        <authorList>
            <person name="Ribeiro G.M."/>
            <person name="Porfirio-Sousa A.L."/>
            <person name="Maurer-Alcala X.X."/>
            <person name="Katz L.A."/>
            <person name="Lahr D.J.G."/>
        </authorList>
    </citation>
    <scope>NUCLEOTIDE SEQUENCE</scope>
</reference>
<feature type="domain" description="Fatty acid hydroxylase" evidence="6">
    <location>
        <begin position="88"/>
        <end position="223"/>
    </location>
</feature>
<keyword evidence="4 5" id="KW-0472">Membrane</keyword>
<evidence type="ECO:0000256" key="2">
    <source>
        <dbReference type="ARBA" id="ARBA00022692"/>
    </source>
</evidence>
<dbReference type="GO" id="GO:0005506">
    <property type="term" value="F:iron ion binding"/>
    <property type="evidence" value="ECO:0007669"/>
    <property type="project" value="InterPro"/>
</dbReference>
<keyword evidence="2 5" id="KW-0812">Transmembrane</keyword>